<evidence type="ECO:0000256" key="5">
    <source>
        <dbReference type="ARBA" id="ARBA00022771"/>
    </source>
</evidence>
<dbReference type="AlphaFoldDB" id="A0A8D0F8B5"/>
<keyword evidence="8" id="KW-0539">Nucleus</keyword>
<keyword evidence="6" id="KW-0833">Ubl conjugation pathway</keyword>
<reference evidence="13" key="2">
    <citation type="submission" date="2025-09" db="UniProtKB">
        <authorList>
            <consortium name="Ensembl"/>
        </authorList>
    </citation>
    <scope>IDENTIFICATION</scope>
</reference>
<accession>A0A8D0F8B5</accession>
<dbReference type="InterPro" id="IPR059102">
    <property type="entry name" value="PHD_PHF7/G2E3-like"/>
</dbReference>
<dbReference type="PANTHER" id="PTHR12420">
    <property type="entry name" value="PHD FINGER PROTEIN"/>
    <property type="match status" value="1"/>
</dbReference>
<evidence type="ECO:0000313" key="13">
    <source>
        <dbReference type="Ensembl" id="ENSSOCP00000011266.1"/>
    </source>
</evidence>
<comment type="subcellular location">
    <subcellularLocation>
        <location evidence="1">Nucleus</location>
    </subcellularLocation>
</comment>
<name>A0A8D0F8B5_STROC</name>
<dbReference type="PROSITE" id="PS50089">
    <property type="entry name" value="ZF_RING_2"/>
    <property type="match status" value="1"/>
</dbReference>
<keyword evidence="4" id="KW-0479">Metal-binding</keyword>
<dbReference type="Pfam" id="PF13771">
    <property type="entry name" value="zf-HC5HC2H"/>
    <property type="match status" value="1"/>
</dbReference>
<dbReference type="InterPro" id="IPR034732">
    <property type="entry name" value="EPHD"/>
</dbReference>
<dbReference type="Proteomes" id="UP000694551">
    <property type="component" value="Unplaced"/>
</dbReference>
<dbReference type="PROSITE" id="PS01359">
    <property type="entry name" value="ZF_PHD_1"/>
    <property type="match status" value="1"/>
</dbReference>
<dbReference type="GO" id="GO:0005634">
    <property type="term" value="C:nucleus"/>
    <property type="evidence" value="ECO:0007669"/>
    <property type="project" value="TreeGrafter"/>
</dbReference>
<evidence type="ECO:0000256" key="10">
    <source>
        <dbReference type="SAM" id="MobiDB-lite"/>
    </source>
</evidence>
<evidence type="ECO:0000256" key="9">
    <source>
        <dbReference type="PROSITE-ProRule" id="PRU00175"/>
    </source>
</evidence>
<dbReference type="CDD" id="cd15669">
    <property type="entry name" value="ePHD_PHF7_G2E3_like"/>
    <property type="match status" value="1"/>
</dbReference>
<keyword evidence="3" id="KW-0808">Transferase</keyword>
<evidence type="ECO:0000256" key="1">
    <source>
        <dbReference type="ARBA" id="ARBA00004123"/>
    </source>
</evidence>
<dbReference type="Pfam" id="PF26054">
    <property type="entry name" value="PHD_G2E3"/>
    <property type="match status" value="1"/>
</dbReference>
<evidence type="ECO:0000259" key="11">
    <source>
        <dbReference type="PROSITE" id="PS50089"/>
    </source>
</evidence>
<dbReference type="InterPro" id="IPR051188">
    <property type="entry name" value="PHD-type_Zinc_Finger"/>
</dbReference>
<keyword evidence="7" id="KW-0862">Zinc</keyword>
<dbReference type="InterPro" id="IPR011011">
    <property type="entry name" value="Znf_FYVE_PHD"/>
</dbReference>
<dbReference type="GO" id="GO:0008270">
    <property type="term" value="F:zinc ion binding"/>
    <property type="evidence" value="ECO:0007669"/>
    <property type="project" value="UniProtKB-KW"/>
</dbReference>
<dbReference type="InterPro" id="IPR042013">
    <property type="entry name" value="PHF7/G2E3_ePHD"/>
</dbReference>
<feature type="region of interest" description="Disordered" evidence="10">
    <location>
        <begin position="303"/>
        <end position="414"/>
    </location>
</feature>
<feature type="compositionally biased region" description="Low complexity" evidence="10">
    <location>
        <begin position="330"/>
        <end position="356"/>
    </location>
</feature>
<feature type="domain" description="PHD-type" evidence="12">
    <location>
        <begin position="34"/>
        <end position="144"/>
    </location>
</feature>
<keyword evidence="14" id="KW-1185">Reference proteome</keyword>
<keyword evidence="5 9" id="KW-0863">Zinc-finger</keyword>
<evidence type="ECO:0000256" key="7">
    <source>
        <dbReference type="ARBA" id="ARBA00022833"/>
    </source>
</evidence>
<evidence type="ECO:0008006" key="15">
    <source>
        <dbReference type="Google" id="ProtNLM"/>
    </source>
</evidence>
<evidence type="ECO:0000259" key="12">
    <source>
        <dbReference type="PROSITE" id="PS51805"/>
    </source>
</evidence>
<evidence type="ECO:0000256" key="6">
    <source>
        <dbReference type="ARBA" id="ARBA00022786"/>
    </source>
</evidence>
<proteinExistence type="predicted"/>
<evidence type="ECO:0000313" key="14">
    <source>
        <dbReference type="Proteomes" id="UP000694551"/>
    </source>
</evidence>
<dbReference type="InterPro" id="IPR001965">
    <property type="entry name" value="Znf_PHD"/>
</dbReference>
<dbReference type="Ensembl" id="ENSSOCT00000011565.1">
    <property type="protein sequence ID" value="ENSSOCP00000011266.1"/>
    <property type="gene ID" value="ENSSOCG00000008517.1"/>
</dbReference>
<evidence type="ECO:0000256" key="3">
    <source>
        <dbReference type="ARBA" id="ARBA00022679"/>
    </source>
</evidence>
<organism evidence="13 14">
    <name type="scientific">Strix occidentalis caurina</name>
    <name type="common">northern spotted owl</name>
    <dbReference type="NCBI Taxonomy" id="311401"/>
    <lineage>
        <taxon>Eukaryota</taxon>
        <taxon>Metazoa</taxon>
        <taxon>Chordata</taxon>
        <taxon>Craniata</taxon>
        <taxon>Vertebrata</taxon>
        <taxon>Euteleostomi</taxon>
        <taxon>Archelosauria</taxon>
        <taxon>Archosauria</taxon>
        <taxon>Dinosauria</taxon>
        <taxon>Saurischia</taxon>
        <taxon>Theropoda</taxon>
        <taxon>Coelurosauria</taxon>
        <taxon>Aves</taxon>
        <taxon>Neognathae</taxon>
        <taxon>Neoaves</taxon>
        <taxon>Telluraves</taxon>
        <taxon>Strigiformes</taxon>
        <taxon>Strigidae</taxon>
        <taxon>Strix</taxon>
    </lineage>
</organism>
<dbReference type="InterPro" id="IPR001841">
    <property type="entry name" value="Znf_RING"/>
</dbReference>
<feature type="compositionally biased region" description="Basic and acidic residues" evidence="10">
    <location>
        <begin position="371"/>
        <end position="382"/>
    </location>
</feature>
<feature type="domain" description="RING-type" evidence="11">
    <location>
        <begin position="159"/>
        <end position="207"/>
    </location>
</feature>
<evidence type="ECO:0000256" key="4">
    <source>
        <dbReference type="ARBA" id="ARBA00022723"/>
    </source>
</evidence>
<dbReference type="InterPro" id="IPR019786">
    <property type="entry name" value="Zinc_finger_PHD-type_CS"/>
</dbReference>
<comment type="pathway">
    <text evidence="2">Protein modification; protein ubiquitination.</text>
</comment>
<dbReference type="SUPFAM" id="SSF57903">
    <property type="entry name" value="FYVE/PHD zinc finger"/>
    <property type="match status" value="2"/>
</dbReference>
<evidence type="ECO:0000256" key="2">
    <source>
        <dbReference type="ARBA" id="ARBA00004906"/>
    </source>
</evidence>
<dbReference type="Gene3D" id="3.30.40.10">
    <property type="entry name" value="Zinc/RING finger domain, C3HC4 (zinc finger)"/>
    <property type="match status" value="2"/>
</dbReference>
<reference evidence="13" key="1">
    <citation type="submission" date="2025-08" db="UniProtKB">
        <authorList>
            <consortium name="Ensembl"/>
        </authorList>
    </citation>
    <scope>IDENTIFICATION</scope>
</reference>
<dbReference type="PROSITE" id="PS51805">
    <property type="entry name" value="EPHD"/>
    <property type="match status" value="1"/>
</dbReference>
<sequence>RPSGTEQALGNNPSGTLPPAPQRCSFPSAFALSPPACVLCGRAAADPDLCGHKEEEEGLCAHLFCLVSLPQQRNEDVGLMGFLPEDIHRAVEQAAQKQCFVCRESGATITCCREGCDRSFHLPCAVEGECVTQYYRHSFCREHRPEQKGKAAPKDDTVCVICQKPVEDRKSYHTMVCPACKRAWFHRGCIQGRASCAGIAFRCPLCRDRNEFLPEMFFMGINILPSRQIWQEEQALMERNRCCDAEECLCPGGREQAEEQGPWQLLLCSSCAGEGTHRRCSNLGTSSTSWECESCADQSTGKRQSTQVPLGWGQSPGKSSTPGHAAPGLSHGSPVPASSSPSTTSQLSSGSSCNSPAPESGSCSRHRGPVRMRDRSRVERRAQTPYSRRGRRRGTGCEPSQHAGPDPPSTRSIK</sequence>
<dbReference type="PANTHER" id="PTHR12420:SF47">
    <property type="entry name" value="PHD FINGER PROTEIN 7"/>
    <property type="match status" value="1"/>
</dbReference>
<dbReference type="InterPro" id="IPR013083">
    <property type="entry name" value="Znf_RING/FYVE/PHD"/>
</dbReference>
<dbReference type="SMART" id="SM00249">
    <property type="entry name" value="PHD"/>
    <property type="match status" value="3"/>
</dbReference>
<protein>
    <recommendedName>
        <fullName evidence="15">PHD finger protein 7</fullName>
    </recommendedName>
</protein>
<evidence type="ECO:0000256" key="8">
    <source>
        <dbReference type="ARBA" id="ARBA00023242"/>
    </source>
</evidence>